<dbReference type="AlphaFoldDB" id="A0A072PQH5"/>
<comment type="caution">
    <text evidence="2">The sequence shown here is derived from an EMBL/GenBank/DDBJ whole genome shotgun (WGS) entry which is preliminary data.</text>
</comment>
<evidence type="ECO:0000313" key="2">
    <source>
        <dbReference type="EMBL" id="KEF62334.1"/>
    </source>
</evidence>
<dbReference type="GeneID" id="25275258"/>
<evidence type="ECO:0000313" key="3">
    <source>
        <dbReference type="Proteomes" id="UP000027920"/>
    </source>
</evidence>
<feature type="region of interest" description="Disordered" evidence="1">
    <location>
        <begin position="69"/>
        <end position="92"/>
    </location>
</feature>
<organism evidence="2 3">
    <name type="scientific">Exophiala aquamarina CBS 119918</name>
    <dbReference type="NCBI Taxonomy" id="1182545"/>
    <lineage>
        <taxon>Eukaryota</taxon>
        <taxon>Fungi</taxon>
        <taxon>Dikarya</taxon>
        <taxon>Ascomycota</taxon>
        <taxon>Pezizomycotina</taxon>
        <taxon>Eurotiomycetes</taxon>
        <taxon>Chaetothyriomycetidae</taxon>
        <taxon>Chaetothyriales</taxon>
        <taxon>Herpotrichiellaceae</taxon>
        <taxon>Exophiala</taxon>
    </lineage>
</organism>
<evidence type="ECO:0008006" key="4">
    <source>
        <dbReference type="Google" id="ProtNLM"/>
    </source>
</evidence>
<dbReference type="Proteomes" id="UP000027920">
    <property type="component" value="Unassembled WGS sequence"/>
</dbReference>
<accession>A0A072PQH5</accession>
<keyword evidence="3" id="KW-1185">Reference proteome</keyword>
<dbReference type="OrthoDB" id="4216928at2759"/>
<dbReference type="RefSeq" id="XP_013264924.1">
    <property type="nucleotide sequence ID" value="XM_013409470.1"/>
</dbReference>
<gene>
    <name evidence="2" type="ORF">A1O9_00306</name>
</gene>
<dbReference type="HOGENOM" id="CLU_024655_1_0_1"/>
<evidence type="ECO:0000256" key="1">
    <source>
        <dbReference type="SAM" id="MobiDB-lite"/>
    </source>
</evidence>
<proteinExistence type="predicted"/>
<dbReference type="VEuPathDB" id="FungiDB:A1O9_00306"/>
<reference evidence="2 3" key="1">
    <citation type="submission" date="2013-03" db="EMBL/GenBank/DDBJ databases">
        <title>The Genome Sequence of Exophiala aquamarina CBS 119918.</title>
        <authorList>
            <consortium name="The Broad Institute Genomics Platform"/>
            <person name="Cuomo C."/>
            <person name="de Hoog S."/>
            <person name="Gorbushina A."/>
            <person name="Walker B."/>
            <person name="Young S.K."/>
            <person name="Zeng Q."/>
            <person name="Gargeya S."/>
            <person name="Fitzgerald M."/>
            <person name="Haas B."/>
            <person name="Abouelleil A."/>
            <person name="Allen A.W."/>
            <person name="Alvarado L."/>
            <person name="Arachchi H.M."/>
            <person name="Berlin A.M."/>
            <person name="Chapman S.B."/>
            <person name="Gainer-Dewar J."/>
            <person name="Goldberg J."/>
            <person name="Griggs A."/>
            <person name="Gujja S."/>
            <person name="Hansen M."/>
            <person name="Howarth C."/>
            <person name="Imamovic A."/>
            <person name="Ireland A."/>
            <person name="Larimer J."/>
            <person name="McCowan C."/>
            <person name="Murphy C."/>
            <person name="Pearson M."/>
            <person name="Poon T.W."/>
            <person name="Priest M."/>
            <person name="Roberts A."/>
            <person name="Saif S."/>
            <person name="Shea T."/>
            <person name="Sisk P."/>
            <person name="Sykes S."/>
            <person name="Wortman J."/>
            <person name="Nusbaum C."/>
            <person name="Birren B."/>
        </authorList>
    </citation>
    <scope>NUCLEOTIDE SEQUENCE [LARGE SCALE GENOMIC DNA]</scope>
    <source>
        <strain evidence="2 3">CBS 119918</strain>
    </source>
</reference>
<name>A0A072PQH5_9EURO</name>
<protein>
    <recommendedName>
        <fullName evidence="4">Transcription factor domain-containing protein</fullName>
    </recommendedName>
</protein>
<dbReference type="EMBL" id="AMGV01000001">
    <property type="protein sequence ID" value="KEF62334.1"/>
    <property type="molecule type" value="Genomic_DNA"/>
</dbReference>
<sequence>MAVAVERPRIFDSIESAHQHAISGFGANGFTHQMTLMKNPETFSLVLEHLMQIPLLTFRGHTSPFAHSQILSSDQSAREAPPTRSDKQYLQPNDAFSSTQLHTKIRHLLSQDVQKLTFTKFLSKLHVLIAVIFAAMFQALRSGKPPEFPQLGAAVELLSLWEKHFKANLPQHLSTDLSAWQAWVIAESCRRTVLVLPWISGVIEYFQTGCCSYRPFVESLPFDARTGLWEAATEDEWNAALECHTGPGPGEPDNESSLVSWCEFIEDGGASPRPRFDGMLQRLFLVAYYGVESQLPPNQQSSFHPKFRSSVR</sequence>